<comment type="caution">
    <text evidence="1">The sequence shown here is derived from an EMBL/GenBank/DDBJ whole genome shotgun (WGS) entry which is preliminary data.</text>
</comment>
<protein>
    <submittedName>
        <fullName evidence="1">Uncharacterized protein</fullName>
    </submittedName>
</protein>
<proteinExistence type="predicted"/>
<keyword evidence="2" id="KW-1185">Reference proteome</keyword>
<sequence>MNTHSSHTWRIESSHRTSEGLVVYQRCRCGARRVAAAPPDLGISAELPGEPLADTA</sequence>
<dbReference type="Proteomes" id="UP001601444">
    <property type="component" value="Unassembled WGS sequence"/>
</dbReference>
<name>A0ABW6PVN6_9NOCA</name>
<evidence type="ECO:0000313" key="1">
    <source>
        <dbReference type="EMBL" id="MFF0546454.1"/>
    </source>
</evidence>
<accession>A0ABW6PVN6</accession>
<dbReference type="EMBL" id="JBIAMX010000021">
    <property type="protein sequence ID" value="MFF0546454.1"/>
    <property type="molecule type" value="Genomic_DNA"/>
</dbReference>
<reference evidence="1 2" key="1">
    <citation type="submission" date="2024-10" db="EMBL/GenBank/DDBJ databases">
        <title>The Natural Products Discovery Center: Release of the First 8490 Sequenced Strains for Exploring Actinobacteria Biosynthetic Diversity.</title>
        <authorList>
            <person name="Kalkreuter E."/>
            <person name="Kautsar S.A."/>
            <person name="Yang D."/>
            <person name="Bader C.D."/>
            <person name="Teijaro C.N."/>
            <person name="Fluegel L."/>
            <person name="Davis C.M."/>
            <person name="Simpson J.R."/>
            <person name="Lauterbach L."/>
            <person name="Steele A.D."/>
            <person name="Gui C."/>
            <person name="Meng S."/>
            <person name="Li G."/>
            <person name="Viehrig K."/>
            <person name="Ye F."/>
            <person name="Su P."/>
            <person name="Kiefer A.F."/>
            <person name="Nichols A."/>
            <person name="Cepeda A.J."/>
            <person name="Yan W."/>
            <person name="Fan B."/>
            <person name="Jiang Y."/>
            <person name="Adhikari A."/>
            <person name="Zheng C.-J."/>
            <person name="Schuster L."/>
            <person name="Cowan T.M."/>
            <person name="Smanski M.J."/>
            <person name="Chevrette M.G."/>
            <person name="De Carvalho L.P.S."/>
            <person name="Shen B."/>
        </authorList>
    </citation>
    <scope>NUCLEOTIDE SEQUENCE [LARGE SCALE GENOMIC DNA]</scope>
    <source>
        <strain evidence="1 2">NPDC004045</strain>
    </source>
</reference>
<gene>
    <name evidence="1" type="ORF">ACFYTF_26825</name>
</gene>
<evidence type="ECO:0000313" key="2">
    <source>
        <dbReference type="Proteomes" id="UP001601444"/>
    </source>
</evidence>
<dbReference type="RefSeq" id="WP_387702804.1">
    <property type="nucleotide sequence ID" value="NZ_JBIAMX010000021.1"/>
</dbReference>
<organism evidence="1 2">
    <name type="scientific">Nocardia thailandica</name>
    <dbReference type="NCBI Taxonomy" id="257275"/>
    <lineage>
        <taxon>Bacteria</taxon>
        <taxon>Bacillati</taxon>
        <taxon>Actinomycetota</taxon>
        <taxon>Actinomycetes</taxon>
        <taxon>Mycobacteriales</taxon>
        <taxon>Nocardiaceae</taxon>
        <taxon>Nocardia</taxon>
    </lineage>
</organism>